<dbReference type="InterPro" id="IPR051484">
    <property type="entry name" value="Tensin_PTEN_phosphatase"/>
</dbReference>
<dbReference type="AlphaFoldDB" id="A0A3B3V465"/>
<sequence>MSKLSTICFLVLSAKDLFFFVRLFFSCVCFCVFQVTSACIPPPSNDLVSPLCAYFLFLKSIICTGEVFPLRLSTRVMERHYDFDLTYITERIISVFFPPKLEEQRYRLNLKEVAAMLKSKHQDKFLLLNLSERRHDITRLNPKVHDFGWPDLHAPPLDKICAICKAMENWLTSDPQHVVVLHCKVRVQGGLLSDMPMFPRLLTQMQKADLKSMLHTDLLSQELINQLHVERPTEGYRNDAFVYATHRKWLELNRENTEIKK</sequence>
<name>A0A3B3V465_9TELE</name>
<proteinExistence type="predicted"/>
<dbReference type="Ensembl" id="ENSPLAT00000013291.1">
    <property type="protein sequence ID" value="ENSPLAP00000020540.1"/>
    <property type="gene ID" value="ENSPLAG00000003600.1"/>
</dbReference>
<dbReference type="PANTHER" id="PTHR45734:SF1">
    <property type="entry name" value="TENSIN-2"/>
    <property type="match status" value="1"/>
</dbReference>
<protein>
    <submittedName>
        <fullName evidence="2">Tensin-2-like</fullName>
    </submittedName>
</protein>
<reference evidence="2" key="1">
    <citation type="submission" date="2025-08" db="UniProtKB">
        <authorList>
            <consortium name="Ensembl"/>
        </authorList>
    </citation>
    <scope>IDENTIFICATION</scope>
</reference>
<accession>A0A3B3V465</accession>
<keyword evidence="3" id="KW-1185">Reference proteome</keyword>
<feature type="domain" description="Phosphatase tensin-type" evidence="1">
    <location>
        <begin position="74"/>
        <end position="240"/>
    </location>
</feature>
<dbReference type="Proteomes" id="UP000261500">
    <property type="component" value="Unplaced"/>
</dbReference>
<dbReference type="GO" id="GO:0005925">
    <property type="term" value="C:focal adhesion"/>
    <property type="evidence" value="ECO:0007669"/>
    <property type="project" value="TreeGrafter"/>
</dbReference>
<dbReference type="PANTHER" id="PTHR45734">
    <property type="entry name" value="TENSIN"/>
    <property type="match status" value="1"/>
</dbReference>
<dbReference type="InterPro" id="IPR029023">
    <property type="entry name" value="Tensin_phosphatase"/>
</dbReference>
<dbReference type="SUPFAM" id="SSF52799">
    <property type="entry name" value="(Phosphotyrosine protein) phosphatases II"/>
    <property type="match status" value="1"/>
</dbReference>
<evidence type="ECO:0000259" key="1">
    <source>
        <dbReference type="PROSITE" id="PS51181"/>
    </source>
</evidence>
<organism evidence="2 3">
    <name type="scientific">Poecilia latipinna</name>
    <name type="common">sailfin molly</name>
    <dbReference type="NCBI Taxonomy" id="48699"/>
    <lineage>
        <taxon>Eukaryota</taxon>
        <taxon>Metazoa</taxon>
        <taxon>Chordata</taxon>
        <taxon>Craniata</taxon>
        <taxon>Vertebrata</taxon>
        <taxon>Euteleostomi</taxon>
        <taxon>Actinopterygii</taxon>
        <taxon>Neopterygii</taxon>
        <taxon>Teleostei</taxon>
        <taxon>Neoteleostei</taxon>
        <taxon>Acanthomorphata</taxon>
        <taxon>Ovalentaria</taxon>
        <taxon>Atherinomorphae</taxon>
        <taxon>Cyprinodontiformes</taxon>
        <taxon>Poeciliidae</taxon>
        <taxon>Poeciliinae</taxon>
        <taxon>Poecilia</taxon>
    </lineage>
</organism>
<dbReference type="Gene3D" id="3.90.190.10">
    <property type="entry name" value="Protein tyrosine phosphatase superfamily"/>
    <property type="match status" value="1"/>
</dbReference>
<dbReference type="InterPro" id="IPR029021">
    <property type="entry name" value="Prot-tyrosine_phosphatase-like"/>
</dbReference>
<evidence type="ECO:0000313" key="2">
    <source>
        <dbReference type="Ensembl" id="ENSPLAP00000020540.1"/>
    </source>
</evidence>
<evidence type="ECO:0000313" key="3">
    <source>
        <dbReference type="Proteomes" id="UP000261500"/>
    </source>
</evidence>
<dbReference type="PROSITE" id="PS51181">
    <property type="entry name" value="PPASE_TENSIN"/>
    <property type="match status" value="1"/>
</dbReference>
<dbReference type="GO" id="GO:0004725">
    <property type="term" value="F:protein tyrosine phosphatase activity"/>
    <property type="evidence" value="ECO:0007669"/>
    <property type="project" value="TreeGrafter"/>
</dbReference>
<dbReference type="GeneTree" id="ENSGT00940000163886"/>
<reference evidence="2" key="2">
    <citation type="submission" date="2025-09" db="UniProtKB">
        <authorList>
            <consortium name="Ensembl"/>
        </authorList>
    </citation>
    <scope>IDENTIFICATION</scope>
</reference>